<reference evidence="9 10" key="1">
    <citation type="submission" date="2016-08" db="EMBL/GenBank/DDBJ databases">
        <authorList>
            <person name="Seilhamer J.J."/>
        </authorList>
    </citation>
    <scope>NUCLEOTIDE SEQUENCE [LARGE SCALE GENOMIC DNA]</scope>
    <source>
        <strain evidence="9 10">KCTC 42603</strain>
    </source>
</reference>
<evidence type="ECO:0000256" key="3">
    <source>
        <dbReference type="ARBA" id="ARBA00022603"/>
    </source>
</evidence>
<dbReference type="GO" id="GO:0052914">
    <property type="term" value="F:16S rRNA (guanine(1207)-N(2))-methyltransferase activity"/>
    <property type="evidence" value="ECO:0007669"/>
    <property type="project" value="UniProtKB-EC"/>
</dbReference>
<comment type="similarity">
    <text evidence="6">Belongs to the methyltransferase superfamily. RsmC family.</text>
</comment>
<organism evidence="9 10">
    <name type="scientific">Alteromonas confluentis</name>
    <dbReference type="NCBI Taxonomy" id="1656094"/>
    <lineage>
        <taxon>Bacteria</taxon>
        <taxon>Pseudomonadati</taxon>
        <taxon>Pseudomonadota</taxon>
        <taxon>Gammaproteobacteria</taxon>
        <taxon>Alteromonadales</taxon>
        <taxon>Alteromonadaceae</taxon>
        <taxon>Alteromonas/Salinimonas group</taxon>
        <taxon>Alteromonas</taxon>
    </lineage>
</organism>
<dbReference type="PANTHER" id="PTHR47816">
    <property type="entry name" value="RIBOSOMAL RNA SMALL SUBUNIT METHYLTRANSFERASE C"/>
    <property type="match status" value="1"/>
</dbReference>
<dbReference type="InterPro" id="IPR007848">
    <property type="entry name" value="Small_mtfrase_dom"/>
</dbReference>
<keyword evidence="3 6" id="KW-0489">Methyltransferase</keyword>
<dbReference type="Pfam" id="PF05175">
    <property type="entry name" value="MTS"/>
    <property type="match status" value="1"/>
</dbReference>
<dbReference type="STRING" id="1656094.BFC18_09600"/>
<dbReference type="Pfam" id="PF08468">
    <property type="entry name" value="MTS_N"/>
    <property type="match status" value="1"/>
</dbReference>
<comment type="function">
    <text evidence="6">Specifically methylates the guanine in position 1207 of 16S rRNA in the 30S particle.</text>
</comment>
<dbReference type="Proteomes" id="UP000175691">
    <property type="component" value="Unassembled WGS sequence"/>
</dbReference>
<evidence type="ECO:0000259" key="8">
    <source>
        <dbReference type="Pfam" id="PF08468"/>
    </source>
</evidence>
<dbReference type="Gene3D" id="3.40.50.150">
    <property type="entry name" value="Vaccinia Virus protein VP39"/>
    <property type="match status" value="2"/>
</dbReference>
<keyword evidence="10" id="KW-1185">Reference proteome</keyword>
<dbReference type="SUPFAM" id="SSF53335">
    <property type="entry name" value="S-adenosyl-L-methionine-dependent methyltransferases"/>
    <property type="match status" value="1"/>
</dbReference>
<evidence type="ECO:0000256" key="6">
    <source>
        <dbReference type="HAMAP-Rule" id="MF_01862"/>
    </source>
</evidence>
<dbReference type="OrthoDB" id="9816072at2"/>
<dbReference type="EC" id="2.1.1.172" evidence="6"/>
<comment type="catalytic activity">
    <reaction evidence="6">
        <text>guanosine(1207) in 16S rRNA + S-adenosyl-L-methionine = N(2)-methylguanosine(1207) in 16S rRNA + S-adenosyl-L-homocysteine + H(+)</text>
        <dbReference type="Rhea" id="RHEA:42736"/>
        <dbReference type="Rhea" id="RHEA-COMP:10213"/>
        <dbReference type="Rhea" id="RHEA-COMP:10214"/>
        <dbReference type="ChEBI" id="CHEBI:15378"/>
        <dbReference type="ChEBI" id="CHEBI:57856"/>
        <dbReference type="ChEBI" id="CHEBI:59789"/>
        <dbReference type="ChEBI" id="CHEBI:74269"/>
        <dbReference type="ChEBI" id="CHEBI:74481"/>
        <dbReference type="EC" id="2.1.1.172"/>
    </reaction>
</comment>
<dbReference type="InterPro" id="IPR023543">
    <property type="entry name" value="rRNA_ssu_MeTfrase_C"/>
</dbReference>
<comment type="caution">
    <text evidence="9">The sequence shown here is derived from an EMBL/GenBank/DDBJ whole genome shotgun (WGS) entry which is preliminary data.</text>
</comment>
<dbReference type="GO" id="GO:0005737">
    <property type="term" value="C:cytoplasm"/>
    <property type="evidence" value="ECO:0007669"/>
    <property type="project" value="UniProtKB-SubCell"/>
</dbReference>
<evidence type="ECO:0000313" key="9">
    <source>
        <dbReference type="EMBL" id="OFC71129.1"/>
    </source>
</evidence>
<keyword evidence="5 6" id="KW-0949">S-adenosyl-L-methionine</keyword>
<gene>
    <name evidence="6" type="primary">rsmC</name>
    <name evidence="9" type="ORF">BFC18_09600</name>
</gene>
<dbReference type="AlphaFoldDB" id="A0A1E7ZC97"/>
<keyword evidence="1 6" id="KW-0963">Cytoplasm</keyword>
<dbReference type="InterPro" id="IPR013675">
    <property type="entry name" value="Mtase_sm_N"/>
</dbReference>
<keyword evidence="4 6" id="KW-0808">Transferase</keyword>
<dbReference type="CDD" id="cd02440">
    <property type="entry name" value="AdoMet_MTases"/>
    <property type="match status" value="1"/>
</dbReference>
<evidence type="ECO:0000313" key="10">
    <source>
        <dbReference type="Proteomes" id="UP000175691"/>
    </source>
</evidence>
<dbReference type="PANTHER" id="PTHR47816:SF4">
    <property type="entry name" value="RIBOSOMAL RNA SMALL SUBUNIT METHYLTRANSFERASE C"/>
    <property type="match status" value="1"/>
</dbReference>
<dbReference type="RefSeq" id="WP_070125105.1">
    <property type="nucleotide sequence ID" value="NZ_MDHN01000016.1"/>
</dbReference>
<comment type="subunit">
    <text evidence="6">Monomer.</text>
</comment>
<protein>
    <recommendedName>
        <fullName evidence="6">Ribosomal RNA small subunit methyltransferase C</fullName>
        <ecNumber evidence="6">2.1.1.172</ecNumber>
    </recommendedName>
    <alternativeName>
        <fullName evidence="6">16S rRNA m2G1207 methyltransferase</fullName>
    </alternativeName>
    <alternativeName>
        <fullName evidence="6">rRNA (guanine-N(2)-)-methyltransferase RsmC</fullName>
    </alternativeName>
</protein>
<keyword evidence="2 6" id="KW-0698">rRNA processing</keyword>
<sequence length="362" mass="40269">MLSPQSQLLERNLELFDTGNWLFINPSDAYFADLLDNKPATFLHQYFDIFAESVRVIPSCEFDSRDVSQREHGFCIEQKASGHMHWFSPFIPAEKTFSDILIFMPKSKPHTQMLLAMAHSALSEGGRIHIVGENKGGIKSVAKLTDKIGPNQKIDSARHCSLVTVMPETTGPAFSPADWLTESEYEVDELTWEVVSLPGVFSHGELDEGTRMLLKKGSDRLRGRVLDFACGAGVIGAYLLKRFPHLDMQLLDVSALAIYCAARTLNANQQSACLLAANGLHGIERNFSHIVTNPPFHTGVKTDYTITRRFIEDSKQRLASGGTLQMVANRFLPYPGLLGDVFPQTHTVAQDTRFSLYMSTTG</sequence>
<feature type="domain" description="Methyltransferase small" evidence="7">
    <location>
        <begin position="192"/>
        <end position="357"/>
    </location>
</feature>
<dbReference type="EMBL" id="MDHN01000016">
    <property type="protein sequence ID" value="OFC71129.1"/>
    <property type="molecule type" value="Genomic_DNA"/>
</dbReference>
<accession>A0A1E7ZC97</accession>
<comment type="subcellular location">
    <subcellularLocation>
        <location evidence="6">Cytoplasm</location>
    </subcellularLocation>
</comment>
<dbReference type="InterPro" id="IPR046977">
    <property type="entry name" value="RsmC/RlmG"/>
</dbReference>
<evidence type="ECO:0000256" key="1">
    <source>
        <dbReference type="ARBA" id="ARBA00022490"/>
    </source>
</evidence>
<evidence type="ECO:0000256" key="4">
    <source>
        <dbReference type="ARBA" id="ARBA00022679"/>
    </source>
</evidence>
<evidence type="ECO:0000256" key="5">
    <source>
        <dbReference type="ARBA" id="ARBA00022691"/>
    </source>
</evidence>
<feature type="domain" description="Methyltransferase small N-terminal" evidence="8">
    <location>
        <begin position="78"/>
        <end position="181"/>
    </location>
</feature>
<evidence type="ECO:0000256" key="2">
    <source>
        <dbReference type="ARBA" id="ARBA00022552"/>
    </source>
</evidence>
<name>A0A1E7ZC97_9ALTE</name>
<proteinExistence type="inferred from homology"/>
<evidence type="ECO:0000259" key="7">
    <source>
        <dbReference type="Pfam" id="PF05175"/>
    </source>
</evidence>
<dbReference type="HAMAP" id="MF_01862">
    <property type="entry name" value="16SrRNA_methyltr_C"/>
    <property type="match status" value="1"/>
</dbReference>
<dbReference type="InterPro" id="IPR029063">
    <property type="entry name" value="SAM-dependent_MTases_sf"/>
</dbReference>